<dbReference type="AlphaFoldDB" id="R7ZZJ1"/>
<name>R7ZZJ1_9BACT</name>
<protein>
    <submittedName>
        <fullName evidence="1">Uncharacterized protein</fullName>
    </submittedName>
</protein>
<evidence type="ECO:0000313" key="1">
    <source>
        <dbReference type="EMBL" id="EON79468.1"/>
    </source>
</evidence>
<sequence>MKIVVQMHLLIAKTTKRIDKQQPRKWIPYKVPTNAFK</sequence>
<proteinExistence type="predicted"/>
<dbReference type="EMBL" id="AQHR01000001">
    <property type="protein sequence ID" value="EON79468.1"/>
    <property type="molecule type" value="Genomic_DNA"/>
</dbReference>
<organism evidence="1 2">
    <name type="scientific">Lunatimonas lonarensis</name>
    <dbReference type="NCBI Taxonomy" id="1232681"/>
    <lineage>
        <taxon>Bacteria</taxon>
        <taxon>Pseudomonadati</taxon>
        <taxon>Bacteroidota</taxon>
        <taxon>Cytophagia</taxon>
        <taxon>Cytophagales</taxon>
        <taxon>Cyclobacteriaceae</taxon>
    </lineage>
</organism>
<evidence type="ECO:0000313" key="2">
    <source>
        <dbReference type="Proteomes" id="UP000013909"/>
    </source>
</evidence>
<comment type="caution">
    <text evidence="1">The sequence shown here is derived from an EMBL/GenBank/DDBJ whole genome shotgun (WGS) entry which is preliminary data.</text>
</comment>
<keyword evidence="2" id="KW-1185">Reference proteome</keyword>
<dbReference type="Proteomes" id="UP000013909">
    <property type="component" value="Unassembled WGS sequence"/>
</dbReference>
<reference evidence="1 2" key="1">
    <citation type="submission" date="2013-02" db="EMBL/GenBank/DDBJ databases">
        <title>A novel strain isolated from Lonar lake, Maharashtra, India.</title>
        <authorList>
            <person name="Singh A."/>
        </authorList>
    </citation>
    <scope>NUCLEOTIDE SEQUENCE [LARGE SCALE GENOMIC DNA]</scope>
    <source>
        <strain evidence="1 2">AK24</strain>
    </source>
</reference>
<accession>R7ZZJ1</accession>
<gene>
    <name evidence="1" type="ORF">ADIS_0035</name>
</gene>